<proteinExistence type="predicted"/>
<protein>
    <submittedName>
        <fullName evidence="2">Uncharacterized protein</fullName>
    </submittedName>
</protein>
<evidence type="ECO:0000256" key="1">
    <source>
        <dbReference type="SAM" id="Phobius"/>
    </source>
</evidence>
<keyword evidence="1" id="KW-1133">Transmembrane helix</keyword>
<reference evidence="2" key="1">
    <citation type="submission" date="2018-08" db="EMBL/GenBank/DDBJ databases">
        <title>Murine metabolic-syndrome-specific gut microbial biobank.</title>
        <authorList>
            <person name="Liu C."/>
        </authorList>
    </citation>
    <scope>NUCLEOTIDE SEQUENCE [LARGE SCALE GENOMIC DNA]</scope>
    <source>
        <strain evidence="2">Z82</strain>
    </source>
</reference>
<organism evidence="2">
    <name type="scientific">Muribaculaceae bacterium Z82</name>
    <dbReference type="NCBI Taxonomy" id="2304548"/>
    <lineage>
        <taxon>Bacteria</taxon>
        <taxon>Pseudomonadati</taxon>
        <taxon>Bacteroidota</taxon>
        <taxon>Bacteroidia</taxon>
        <taxon>Bacteroidales</taxon>
        <taxon>Muribaculaceae</taxon>
    </lineage>
</organism>
<comment type="caution">
    <text evidence="2">The sequence shown here is derived from an EMBL/GenBank/DDBJ whole genome shotgun (WGS) entry which is preliminary data.</text>
</comment>
<keyword evidence="1" id="KW-0472">Membrane</keyword>
<name>A0A7C9JSK2_9BACT</name>
<dbReference type="AlphaFoldDB" id="A0A7C9JSK2"/>
<keyword evidence="1" id="KW-0812">Transmembrane</keyword>
<dbReference type="EMBL" id="QWKH01000083">
    <property type="protein sequence ID" value="NBI35177.1"/>
    <property type="molecule type" value="Genomic_DNA"/>
</dbReference>
<accession>A0A7C9JSK2</accession>
<feature type="transmembrane region" description="Helical" evidence="1">
    <location>
        <begin position="13"/>
        <end position="36"/>
    </location>
</feature>
<gene>
    <name evidence="2" type="ORF">D1639_09110</name>
</gene>
<sequence length="80" mass="8859">MAMTILLPSSLDWLVPFIMYSPLVLAKAVIAIPVAYFAHRKGYGRWEFYFAAFLLGPLTCIAILLFLPKIANGRVVKGGD</sequence>
<evidence type="ECO:0000313" key="2">
    <source>
        <dbReference type="EMBL" id="NBI35177.1"/>
    </source>
</evidence>
<feature type="transmembrane region" description="Helical" evidence="1">
    <location>
        <begin position="48"/>
        <end position="67"/>
    </location>
</feature>